<evidence type="ECO:0000313" key="2">
    <source>
        <dbReference type="Proteomes" id="UP000037446"/>
    </source>
</evidence>
<accession>A0A0L1KE00</accession>
<sequence length="44" mass="4957">MGSDIGISFLENIAFVQGMVRRRAMFRRWRAKPARCGQACAAAR</sequence>
<comment type="caution">
    <text evidence="1">The sequence shown here is derived from an EMBL/GenBank/DDBJ whole genome shotgun (WGS) entry which is preliminary data.</text>
</comment>
<gene>
    <name evidence="1" type="ORF">J121_2528</name>
</gene>
<dbReference type="EMBL" id="JYNE01000023">
    <property type="protein sequence ID" value="KNH02280.1"/>
    <property type="molecule type" value="Genomic_DNA"/>
</dbReference>
<evidence type="ECO:0000313" key="1">
    <source>
        <dbReference type="EMBL" id="KNH02280.1"/>
    </source>
</evidence>
<dbReference type="AlphaFoldDB" id="A0A0L1KE00"/>
<name>A0A0L1KE00_9SPHN</name>
<protein>
    <submittedName>
        <fullName evidence="1">Uncharacterized protein</fullName>
    </submittedName>
</protein>
<reference evidence="1" key="1">
    <citation type="submission" date="2015-02" db="EMBL/GenBank/DDBJ databases">
        <authorList>
            <person name="Chooi Y.-H."/>
        </authorList>
    </citation>
    <scope>NUCLEOTIDE SEQUENCE [LARGE SCALE GENOMIC DNA]</scope>
    <source>
        <strain evidence="1">LAMA 915</strain>
    </source>
</reference>
<proteinExistence type="predicted"/>
<dbReference type="Proteomes" id="UP000037446">
    <property type="component" value="Unassembled WGS sequence"/>
</dbReference>
<organism evidence="1 2">
    <name type="scientific">Qipengyuania citrea LAMA 915</name>
    <dbReference type="NCBI Taxonomy" id="1306953"/>
    <lineage>
        <taxon>Bacteria</taxon>
        <taxon>Pseudomonadati</taxon>
        <taxon>Pseudomonadota</taxon>
        <taxon>Alphaproteobacteria</taxon>
        <taxon>Sphingomonadales</taxon>
        <taxon>Erythrobacteraceae</taxon>
        <taxon>Qipengyuania</taxon>
    </lineage>
</organism>